<comment type="caution">
    <text evidence="4">The sequence shown here is derived from an EMBL/GenBank/DDBJ whole genome shotgun (WGS) entry which is preliminary data.</text>
</comment>
<dbReference type="RefSeq" id="WP_058599877.1">
    <property type="nucleotide sequence ID" value="NZ_LDQA01000020.1"/>
</dbReference>
<dbReference type="PANTHER" id="PTHR10366:SF564">
    <property type="entry name" value="STEROL-4-ALPHA-CARBOXYLATE 3-DEHYDROGENASE, DECARBOXYLATING"/>
    <property type="match status" value="1"/>
</dbReference>
<evidence type="ECO:0000313" key="4">
    <source>
        <dbReference type="EMBL" id="KTR06186.1"/>
    </source>
</evidence>
<dbReference type="PATRIC" id="fig|401562.4.peg.1495"/>
<evidence type="ECO:0000313" key="5">
    <source>
        <dbReference type="Proteomes" id="UP000078529"/>
    </source>
</evidence>
<keyword evidence="1" id="KW-0560">Oxidoreductase</keyword>
<dbReference type="Pfam" id="PF01370">
    <property type="entry name" value="Epimerase"/>
    <property type="match status" value="1"/>
</dbReference>
<gene>
    <name evidence="4" type="ORF">NS365_08700</name>
</gene>
<dbReference type="SUPFAM" id="SSF51735">
    <property type="entry name" value="NAD(P)-binding Rossmann-fold domains"/>
    <property type="match status" value="1"/>
</dbReference>
<reference evidence="4 5" key="1">
    <citation type="journal article" date="2016" name="Front. Microbiol.">
        <title>Genomic Resource of Rice Seed Associated Bacteria.</title>
        <authorList>
            <person name="Midha S."/>
            <person name="Bansal K."/>
            <person name="Sharma S."/>
            <person name="Kumar N."/>
            <person name="Patil P.P."/>
            <person name="Chaudhry V."/>
            <person name="Patil P.B."/>
        </authorList>
    </citation>
    <scope>NUCLEOTIDE SEQUENCE [LARGE SCALE GENOMIC DNA]</scope>
    <source>
        <strain evidence="4 5">NS365</strain>
    </source>
</reference>
<evidence type="ECO:0000256" key="1">
    <source>
        <dbReference type="ARBA" id="ARBA00023002"/>
    </source>
</evidence>
<dbReference type="FunFam" id="3.40.50.720:FF:000336">
    <property type="entry name" value="Aldehyde reductase"/>
    <property type="match status" value="1"/>
</dbReference>
<dbReference type="AlphaFoldDB" id="A0A175RR30"/>
<dbReference type="Gene3D" id="3.40.50.720">
    <property type="entry name" value="NAD(P)-binding Rossmann-like Domain"/>
    <property type="match status" value="1"/>
</dbReference>
<accession>A0A175RR30</accession>
<comment type="similarity">
    <text evidence="2">Belongs to the NAD(P)-dependent epimerase/dehydratase family. Dihydroflavonol-4-reductase subfamily.</text>
</comment>
<keyword evidence="5" id="KW-1185">Reference proteome</keyword>
<dbReference type="PANTHER" id="PTHR10366">
    <property type="entry name" value="NAD DEPENDENT EPIMERASE/DEHYDRATASE"/>
    <property type="match status" value="1"/>
</dbReference>
<dbReference type="Proteomes" id="UP000078529">
    <property type="component" value="Unassembled WGS sequence"/>
</dbReference>
<proteinExistence type="inferred from homology"/>
<protein>
    <submittedName>
        <fullName evidence="4">Dihydrofolate synthase</fullName>
    </submittedName>
</protein>
<name>A0A175RR30_9HYPH</name>
<organism evidence="4 5">
    <name type="scientific">Aureimonas ureilytica</name>
    <dbReference type="NCBI Taxonomy" id="401562"/>
    <lineage>
        <taxon>Bacteria</taxon>
        <taxon>Pseudomonadati</taxon>
        <taxon>Pseudomonadota</taxon>
        <taxon>Alphaproteobacteria</taxon>
        <taxon>Hyphomicrobiales</taxon>
        <taxon>Aurantimonadaceae</taxon>
        <taxon>Aureimonas</taxon>
    </lineage>
</organism>
<feature type="domain" description="NAD-dependent epimerase/dehydratase" evidence="3">
    <location>
        <begin position="7"/>
        <end position="246"/>
    </location>
</feature>
<evidence type="ECO:0000259" key="3">
    <source>
        <dbReference type="Pfam" id="PF01370"/>
    </source>
</evidence>
<dbReference type="InterPro" id="IPR001509">
    <property type="entry name" value="Epimerase_deHydtase"/>
</dbReference>
<dbReference type="InterPro" id="IPR050425">
    <property type="entry name" value="NAD(P)_dehydrat-like"/>
</dbReference>
<dbReference type="EMBL" id="LDQA01000020">
    <property type="protein sequence ID" value="KTR06186.1"/>
    <property type="molecule type" value="Genomic_DNA"/>
</dbReference>
<dbReference type="InterPro" id="IPR036291">
    <property type="entry name" value="NAD(P)-bd_dom_sf"/>
</dbReference>
<evidence type="ECO:0000256" key="2">
    <source>
        <dbReference type="ARBA" id="ARBA00023445"/>
    </source>
</evidence>
<sequence length="342" mass="36905">MLTGETILVTGCTGFIAKHIVVELVRRGATVRGTLRDPSRAIQIHRILRNEGLPIEGFSSVTTDLREDAGWADAVRGCRFVMHTASPFPAYQPRSKFALVPAARGGTVRVLEGAENAGVERVVLTSSIASIYYGHDESPRRVFGEGDWSRVESDSISPYAVSKTEAERAAWNVLEGSATQLVAINPSLVFGPLLDARPGTSASLIRLMMGGRLPAFPRMGFGVVDVRDVAQAHVAALTVPDAAGRRFVLNGGNLTLSDIVAILTETYPDLARRLPRREVPDGLIRFAARLSSRVRMLAAELGPAKQLDAGPARSVLGLSFRSPEEAVRSLADSLFREGLVRR</sequence>
<dbReference type="GO" id="GO:0016616">
    <property type="term" value="F:oxidoreductase activity, acting on the CH-OH group of donors, NAD or NADP as acceptor"/>
    <property type="evidence" value="ECO:0007669"/>
    <property type="project" value="TreeGrafter"/>
</dbReference>